<keyword evidence="3" id="KW-1185">Reference proteome</keyword>
<feature type="chain" id="PRO_5039925786" evidence="1">
    <location>
        <begin position="27"/>
        <end position="67"/>
    </location>
</feature>
<reference evidence="2" key="1">
    <citation type="journal article" date="2017" name="Nature">
        <title>The sunflower genome provides insights into oil metabolism, flowering and Asterid evolution.</title>
        <authorList>
            <person name="Badouin H."/>
            <person name="Gouzy J."/>
            <person name="Grassa C.J."/>
            <person name="Murat F."/>
            <person name="Staton S.E."/>
            <person name="Cottret L."/>
            <person name="Lelandais-Briere C."/>
            <person name="Owens G.L."/>
            <person name="Carrere S."/>
            <person name="Mayjonade B."/>
            <person name="Legrand L."/>
            <person name="Gill N."/>
            <person name="Kane N.C."/>
            <person name="Bowers J.E."/>
            <person name="Hubner S."/>
            <person name="Bellec A."/>
            <person name="Berard A."/>
            <person name="Berges H."/>
            <person name="Blanchet N."/>
            <person name="Boniface M.C."/>
            <person name="Brunel D."/>
            <person name="Catrice O."/>
            <person name="Chaidir N."/>
            <person name="Claudel C."/>
            <person name="Donnadieu C."/>
            <person name="Faraut T."/>
            <person name="Fievet G."/>
            <person name="Helmstetter N."/>
            <person name="King M."/>
            <person name="Knapp S.J."/>
            <person name="Lai Z."/>
            <person name="Le Paslier M.C."/>
            <person name="Lippi Y."/>
            <person name="Lorenzon L."/>
            <person name="Mandel J.R."/>
            <person name="Marage G."/>
            <person name="Marchand G."/>
            <person name="Marquand E."/>
            <person name="Bret-Mestries E."/>
            <person name="Morien E."/>
            <person name="Nambeesan S."/>
            <person name="Nguyen T."/>
            <person name="Pegot-Espagnet P."/>
            <person name="Pouilly N."/>
            <person name="Raftis F."/>
            <person name="Sallet E."/>
            <person name="Schiex T."/>
            <person name="Thomas J."/>
            <person name="Vandecasteele C."/>
            <person name="Vares D."/>
            <person name="Vear F."/>
            <person name="Vautrin S."/>
            <person name="Crespi M."/>
            <person name="Mangin B."/>
            <person name="Burke J.M."/>
            <person name="Salse J."/>
            <person name="Munos S."/>
            <person name="Vincourt P."/>
            <person name="Rieseberg L.H."/>
            <person name="Langlade N.B."/>
        </authorList>
    </citation>
    <scope>NUCLEOTIDE SEQUENCE</scope>
    <source>
        <tissue evidence="2">Leaves</tissue>
    </source>
</reference>
<comment type="caution">
    <text evidence="2">The sequence shown here is derived from an EMBL/GenBank/DDBJ whole genome shotgun (WGS) entry which is preliminary data.</text>
</comment>
<organism evidence="2 3">
    <name type="scientific">Helianthus annuus</name>
    <name type="common">Common sunflower</name>
    <dbReference type="NCBI Taxonomy" id="4232"/>
    <lineage>
        <taxon>Eukaryota</taxon>
        <taxon>Viridiplantae</taxon>
        <taxon>Streptophyta</taxon>
        <taxon>Embryophyta</taxon>
        <taxon>Tracheophyta</taxon>
        <taxon>Spermatophyta</taxon>
        <taxon>Magnoliopsida</taxon>
        <taxon>eudicotyledons</taxon>
        <taxon>Gunneridae</taxon>
        <taxon>Pentapetalae</taxon>
        <taxon>asterids</taxon>
        <taxon>campanulids</taxon>
        <taxon>Asterales</taxon>
        <taxon>Asteraceae</taxon>
        <taxon>Asteroideae</taxon>
        <taxon>Heliantheae alliance</taxon>
        <taxon>Heliantheae</taxon>
        <taxon>Helianthus</taxon>
    </lineage>
</organism>
<keyword evidence="1" id="KW-0732">Signal</keyword>
<feature type="signal peptide" evidence="1">
    <location>
        <begin position="1"/>
        <end position="26"/>
    </location>
</feature>
<sequence>MFNKLIPISSLFLVLISLNWVLLPSAFQVPNKVSNLNRHEFHRFKYKIQNTQVSGFAHSGVSINCNL</sequence>
<name>A0A9K3NPT8_HELAN</name>
<dbReference type="EMBL" id="MNCJ02000319">
    <property type="protein sequence ID" value="KAF5808339.1"/>
    <property type="molecule type" value="Genomic_DNA"/>
</dbReference>
<evidence type="ECO:0000256" key="1">
    <source>
        <dbReference type="SAM" id="SignalP"/>
    </source>
</evidence>
<evidence type="ECO:0000313" key="2">
    <source>
        <dbReference type="EMBL" id="KAF5808339.1"/>
    </source>
</evidence>
<protein>
    <submittedName>
        <fullName evidence="2">Uncharacterized protein</fullName>
    </submittedName>
</protein>
<accession>A0A9K3NPT8</accession>
<proteinExistence type="predicted"/>
<dbReference type="AlphaFoldDB" id="A0A9K3NPT8"/>
<dbReference type="Proteomes" id="UP000215914">
    <property type="component" value="Unassembled WGS sequence"/>
</dbReference>
<reference evidence="2" key="2">
    <citation type="submission" date="2020-06" db="EMBL/GenBank/DDBJ databases">
        <title>Helianthus annuus Genome sequencing and assembly Release 2.</title>
        <authorList>
            <person name="Gouzy J."/>
            <person name="Langlade N."/>
            <person name="Munos S."/>
        </authorList>
    </citation>
    <scope>NUCLEOTIDE SEQUENCE</scope>
    <source>
        <tissue evidence="2">Leaves</tissue>
    </source>
</reference>
<gene>
    <name evidence="2" type="ORF">HanXRQr2_Chr04g0144221</name>
</gene>
<dbReference type="Gramene" id="mRNA:HanXRQr2_Chr04g0144221">
    <property type="protein sequence ID" value="CDS:HanXRQr2_Chr04g0144221.1"/>
    <property type="gene ID" value="HanXRQr2_Chr04g0144221"/>
</dbReference>
<evidence type="ECO:0000313" key="3">
    <source>
        <dbReference type="Proteomes" id="UP000215914"/>
    </source>
</evidence>